<dbReference type="PRINTS" id="PR00778">
    <property type="entry name" value="HTHARSR"/>
</dbReference>
<dbReference type="SMART" id="SM00226">
    <property type="entry name" value="LMWPc"/>
    <property type="match status" value="1"/>
</dbReference>
<dbReference type="CDD" id="cd16345">
    <property type="entry name" value="LMWP_ArsC"/>
    <property type="match status" value="1"/>
</dbReference>
<dbReference type="Gene3D" id="1.10.8.1060">
    <property type="entry name" value="Corynebacterium glutamicum thioredoxin-dependent arsenate reductase, N-terminal domain"/>
    <property type="match status" value="1"/>
</dbReference>
<dbReference type="Pfam" id="PF01022">
    <property type="entry name" value="HTH_5"/>
    <property type="match status" value="1"/>
</dbReference>
<dbReference type="PANTHER" id="PTHR43428:SF1">
    <property type="entry name" value="ARSENATE REDUCTASE"/>
    <property type="match status" value="1"/>
</dbReference>
<comment type="caution">
    <text evidence="3">The sequence shown here is derived from an EMBL/GenBank/DDBJ whole genome shotgun (WGS) entry which is preliminary data.</text>
</comment>
<accession>A0A9X1LS02</accession>
<dbReference type="InterPro" id="IPR023485">
    <property type="entry name" value="Ptyr_pPase"/>
</dbReference>
<dbReference type="SUPFAM" id="SSF52788">
    <property type="entry name" value="Phosphotyrosine protein phosphatases I"/>
    <property type="match status" value="1"/>
</dbReference>
<evidence type="ECO:0000256" key="1">
    <source>
        <dbReference type="ARBA" id="ARBA00022849"/>
    </source>
</evidence>
<dbReference type="CDD" id="cd00090">
    <property type="entry name" value="HTH_ARSR"/>
    <property type="match status" value="1"/>
</dbReference>
<dbReference type="GO" id="GO:0046685">
    <property type="term" value="P:response to arsenic-containing substance"/>
    <property type="evidence" value="ECO:0007669"/>
    <property type="project" value="UniProtKB-KW"/>
</dbReference>
<dbReference type="SMART" id="SM00418">
    <property type="entry name" value="HTH_ARSR"/>
    <property type="match status" value="1"/>
</dbReference>
<dbReference type="InterPro" id="IPR048716">
    <property type="entry name" value="Phosphatase-like_N"/>
</dbReference>
<proteinExistence type="predicted"/>
<dbReference type="InterPro" id="IPR036196">
    <property type="entry name" value="Ptyr_pPase_sf"/>
</dbReference>
<evidence type="ECO:0000259" key="2">
    <source>
        <dbReference type="PROSITE" id="PS50987"/>
    </source>
</evidence>
<protein>
    <submittedName>
        <fullName evidence="3">Metalloregulator ArsR/SmtB family transcription factor</fullName>
    </submittedName>
</protein>
<reference evidence="3" key="1">
    <citation type="submission" date="2021-04" db="EMBL/GenBank/DDBJ databases">
        <title>Microbacterium tenobrionis sp. nov. and Microbacterium allomyrinae sp. nov., isolated from larvae of Tenobrio molitor and Allomyrina dichotoma, respectively.</title>
        <authorList>
            <person name="Lee S.D."/>
        </authorList>
    </citation>
    <scope>NUCLEOTIDE SEQUENCE</scope>
    <source>
        <strain evidence="3">BWT-G7</strain>
    </source>
</reference>
<keyword evidence="4" id="KW-1185">Reference proteome</keyword>
<dbReference type="Gene3D" id="3.40.50.2300">
    <property type="match status" value="1"/>
</dbReference>
<sequence length="302" mass="32497">MSQAADSEALATLADPTRARIMRLIRDSDDGRALVGRLAEALELRQPTVSHHMKALHDDGLVTREPEGRRVWYSIAAGHVDRVDALLGDTQRVSGNPDLDRIANDLAVRFRGVFSPETVRASVVESYALLASGSQSPMLASRTAAFAAARLDALSRAASPFEGAPTVLFVCVQNAGRSQIAAGILRQLAGERVVVRTAGSEPATDVRRTVITALDEIGVPLGGEFPKPLTDEAVRAADVVITMGCGDACPIYPGRRYLDWDLEDPAGKPLEHVRAIRDDIEVRVRGLLDDLLPQHPLASSYP</sequence>
<dbReference type="NCBIfam" id="NF033788">
    <property type="entry name" value="HTH_metalloreg"/>
    <property type="match status" value="1"/>
</dbReference>
<dbReference type="InterPro" id="IPR036390">
    <property type="entry name" value="WH_DNA-bd_sf"/>
</dbReference>
<dbReference type="Pfam" id="PF21234">
    <property type="entry name" value="Phosphatase-like_N"/>
    <property type="match status" value="1"/>
</dbReference>
<dbReference type="InterPro" id="IPR001845">
    <property type="entry name" value="HTH_ArsR_DNA-bd_dom"/>
</dbReference>
<dbReference type="InterPro" id="IPR011991">
    <property type="entry name" value="ArsR-like_HTH"/>
</dbReference>
<evidence type="ECO:0000313" key="4">
    <source>
        <dbReference type="Proteomes" id="UP001139354"/>
    </source>
</evidence>
<evidence type="ECO:0000313" key="3">
    <source>
        <dbReference type="EMBL" id="MCC2030593.1"/>
    </source>
</evidence>
<name>A0A9X1LS02_9MICO</name>
<dbReference type="InterPro" id="IPR036388">
    <property type="entry name" value="WH-like_DNA-bd_sf"/>
</dbReference>
<dbReference type="PROSITE" id="PS50987">
    <property type="entry name" value="HTH_ARSR_2"/>
    <property type="match status" value="1"/>
</dbReference>
<dbReference type="Gene3D" id="1.10.10.10">
    <property type="entry name" value="Winged helix-like DNA-binding domain superfamily/Winged helix DNA-binding domain"/>
    <property type="match status" value="1"/>
</dbReference>
<gene>
    <name evidence="3" type="ORF">KEC57_00170</name>
</gene>
<dbReference type="RefSeq" id="WP_229382503.1">
    <property type="nucleotide sequence ID" value="NZ_JAGTTN010000001.1"/>
</dbReference>
<dbReference type="EMBL" id="JAGTTN010000001">
    <property type="protein sequence ID" value="MCC2030593.1"/>
    <property type="molecule type" value="Genomic_DNA"/>
</dbReference>
<organism evidence="3 4">
    <name type="scientific">Microbacterium allomyrinae</name>
    <dbReference type="NCBI Taxonomy" id="2830666"/>
    <lineage>
        <taxon>Bacteria</taxon>
        <taxon>Bacillati</taxon>
        <taxon>Actinomycetota</taxon>
        <taxon>Actinomycetes</taxon>
        <taxon>Micrococcales</taxon>
        <taxon>Microbacteriaceae</taxon>
        <taxon>Microbacterium</taxon>
    </lineage>
</organism>
<dbReference type="Proteomes" id="UP001139354">
    <property type="component" value="Unassembled WGS sequence"/>
</dbReference>
<dbReference type="PANTHER" id="PTHR43428">
    <property type="entry name" value="ARSENATE REDUCTASE"/>
    <property type="match status" value="1"/>
</dbReference>
<dbReference type="SUPFAM" id="SSF46785">
    <property type="entry name" value="Winged helix' DNA-binding domain"/>
    <property type="match status" value="1"/>
</dbReference>
<feature type="domain" description="HTH arsR-type" evidence="2">
    <location>
        <begin position="1"/>
        <end position="95"/>
    </location>
</feature>
<dbReference type="Pfam" id="PF01451">
    <property type="entry name" value="LMWPc"/>
    <property type="match status" value="1"/>
</dbReference>
<keyword evidence="1" id="KW-0059">Arsenical resistance</keyword>
<dbReference type="AlphaFoldDB" id="A0A9X1LS02"/>
<dbReference type="GO" id="GO:0003700">
    <property type="term" value="F:DNA-binding transcription factor activity"/>
    <property type="evidence" value="ECO:0007669"/>
    <property type="project" value="InterPro"/>
</dbReference>